<reference evidence="1 3" key="1">
    <citation type="submission" date="2013-02" db="EMBL/GenBank/DDBJ databases">
        <title>The Genome Sequence of Enterococcus gilvus ATCC BAA-350.</title>
        <authorList>
            <consortium name="The Broad Institute Genome Sequencing Platform"/>
            <consortium name="The Broad Institute Genome Sequencing Center for Infectious Disease"/>
            <person name="Earl A.M."/>
            <person name="Gilmore M.S."/>
            <person name="Lebreton F."/>
            <person name="Walker B."/>
            <person name="Young S.K."/>
            <person name="Zeng Q."/>
            <person name="Gargeya S."/>
            <person name="Fitzgerald M."/>
            <person name="Haas B."/>
            <person name="Abouelleil A."/>
            <person name="Alvarado L."/>
            <person name="Arachchi H.M."/>
            <person name="Berlin A.M."/>
            <person name="Chapman S.B."/>
            <person name="Dewar J."/>
            <person name="Goldberg J."/>
            <person name="Griggs A."/>
            <person name="Gujja S."/>
            <person name="Hansen M."/>
            <person name="Howarth C."/>
            <person name="Imamovic A."/>
            <person name="Larimer J."/>
            <person name="McCowan C."/>
            <person name="Murphy C."/>
            <person name="Neiman D."/>
            <person name="Pearson M."/>
            <person name="Priest M."/>
            <person name="Roberts A."/>
            <person name="Saif S."/>
            <person name="Shea T."/>
            <person name="Sisk P."/>
            <person name="Sykes S."/>
            <person name="Wortman J."/>
            <person name="Nusbaum C."/>
            <person name="Birren B."/>
        </authorList>
    </citation>
    <scope>NUCLEOTIDE SEQUENCE [LARGE SCALE GENOMIC DNA]</scope>
    <source>
        <strain evidence="1 3">ATCC BAA-350</strain>
    </source>
</reference>
<comment type="caution">
    <text evidence="1">The sequence shown here is derived from an EMBL/GenBank/DDBJ whole genome shotgun (WGS) entry which is preliminary data.</text>
</comment>
<dbReference type="Pfam" id="PF02620">
    <property type="entry name" value="YceD"/>
    <property type="match status" value="1"/>
</dbReference>
<name>R2XP07_9ENTE</name>
<dbReference type="EMBL" id="AJDQ01000007">
    <property type="protein sequence ID" value="EOI56288.1"/>
    <property type="molecule type" value="Genomic_DNA"/>
</dbReference>
<reference evidence="2 4" key="2">
    <citation type="submission" date="2013-03" db="EMBL/GenBank/DDBJ databases">
        <title>The Genome Sequence of Enterococcus gilvus ATCC BAA-350 (PacBio/Illumina hybrid assembly).</title>
        <authorList>
            <consortium name="The Broad Institute Genomics Platform"/>
            <consortium name="The Broad Institute Genome Sequencing Center for Infectious Disease"/>
            <person name="Earl A."/>
            <person name="Russ C."/>
            <person name="Gilmore M."/>
            <person name="Surin D."/>
            <person name="Walker B."/>
            <person name="Young S."/>
            <person name="Zeng Q."/>
            <person name="Gargeya S."/>
            <person name="Fitzgerald M."/>
            <person name="Haas B."/>
            <person name="Abouelleil A."/>
            <person name="Allen A.W."/>
            <person name="Alvarado L."/>
            <person name="Arachchi H.M."/>
            <person name="Berlin A.M."/>
            <person name="Chapman S.B."/>
            <person name="Gainer-Dewar J."/>
            <person name="Goldberg J."/>
            <person name="Griggs A."/>
            <person name="Gujja S."/>
            <person name="Hansen M."/>
            <person name="Howarth C."/>
            <person name="Imamovic A."/>
            <person name="Ireland A."/>
            <person name="Larimer J."/>
            <person name="McCowan C."/>
            <person name="Murphy C."/>
            <person name="Pearson M."/>
            <person name="Poon T.W."/>
            <person name="Priest M."/>
            <person name="Roberts A."/>
            <person name="Saif S."/>
            <person name="Shea T."/>
            <person name="Sisk P."/>
            <person name="Sykes S."/>
            <person name="Wortman J."/>
            <person name="Nusbaum C."/>
            <person name="Birren B."/>
        </authorList>
    </citation>
    <scope>NUCLEOTIDE SEQUENCE [LARGE SCALE GENOMIC DNA]</scope>
    <source>
        <strain evidence="2 4">ATCC BAA-350</strain>
    </source>
</reference>
<dbReference type="PATRIC" id="fig|1158614.3.peg.2197"/>
<sequence length="185" mass="21224">MMKWSIGELRRYKEEALNFSETIDVNEALTARDNEVLAVAPVAVEGILSVGKNEYILHYRLKTVVTVPSARSLEPVDLPLDLSVDEVFMTREQWSSMEEERDEEILVLDTDTIDLTDSIEDNILLAIPMQVFSEEELRTTDLPKGNDWEVVSEEDYLQKKEEVAETIDPRLAKLSELFNESEDDK</sequence>
<dbReference type="AlphaFoldDB" id="R2XP07"/>
<dbReference type="eggNOG" id="COG1399">
    <property type="taxonomic scope" value="Bacteria"/>
</dbReference>
<proteinExistence type="predicted"/>
<organism evidence="1 3">
    <name type="scientific">Enterococcus gilvus ATCC BAA-350</name>
    <dbReference type="NCBI Taxonomy" id="1158614"/>
    <lineage>
        <taxon>Bacteria</taxon>
        <taxon>Bacillati</taxon>
        <taxon>Bacillota</taxon>
        <taxon>Bacilli</taxon>
        <taxon>Lactobacillales</taxon>
        <taxon>Enterococcaceae</taxon>
        <taxon>Enterococcus</taxon>
    </lineage>
</organism>
<evidence type="ECO:0000313" key="1">
    <source>
        <dbReference type="EMBL" id="EOI56288.1"/>
    </source>
</evidence>
<dbReference type="Proteomes" id="UP000013750">
    <property type="component" value="Unassembled WGS sequence"/>
</dbReference>
<keyword evidence="4" id="KW-1185">Reference proteome</keyword>
<protein>
    <submittedName>
        <fullName evidence="1">Nucleic acid-binding protein</fullName>
    </submittedName>
</protein>
<evidence type="ECO:0000313" key="2">
    <source>
        <dbReference type="EMBL" id="EOW82462.1"/>
    </source>
</evidence>
<accession>R2XP07</accession>
<gene>
    <name evidence="2" type="ORF">I592_01781</name>
    <name evidence="1" type="ORF">UKC_02186</name>
</gene>
<dbReference type="HOGENOM" id="CLU_100236_3_1_9"/>
<dbReference type="Proteomes" id="UP000014160">
    <property type="component" value="Unassembled WGS sequence"/>
</dbReference>
<dbReference type="EMBL" id="ASWH01000001">
    <property type="protein sequence ID" value="EOW82462.1"/>
    <property type="molecule type" value="Genomic_DNA"/>
</dbReference>
<evidence type="ECO:0000313" key="3">
    <source>
        <dbReference type="Proteomes" id="UP000013750"/>
    </source>
</evidence>
<dbReference type="InterPro" id="IPR003772">
    <property type="entry name" value="YceD"/>
</dbReference>
<evidence type="ECO:0000313" key="4">
    <source>
        <dbReference type="Proteomes" id="UP000014160"/>
    </source>
</evidence>